<dbReference type="RefSeq" id="WP_390328162.1">
    <property type="nucleotide sequence ID" value="NZ_JBHRTP010000054.1"/>
</dbReference>
<dbReference type="EMBL" id="JBHRTP010000054">
    <property type="protein sequence ID" value="MFC3109714.1"/>
    <property type="molecule type" value="Genomic_DNA"/>
</dbReference>
<keyword evidence="5" id="KW-1185">Reference proteome</keyword>
<dbReference type="Gene3D" id="2.30.110.10">
    <property type="entry name" value="Electron Transport, Fmn-binding Protein, Chain A"/>
    <property type="match status" value="1"/>
</dbReference>
<dbReference type="PANTHER" id="PTHR30466:SF11">
    <property type="entry name" value="FLAVIN-DEPENDENT MONOOXYGENASE, REDUCTASE SUBUNIT HSAB"/>
    <property type="match status" value="1"/>
</dbReference>
<evidence type="ECO:0000259" key="3">
    <source>
        <dbReference type="SMART" id="SM00903"/>
    </source>
</evidence>
<protein>
    <submittedName>
        <fullName evidence="4">Flavin reductase</fullName>
    </submittedName>
</protein>
<evidence type="ECO:0000256" key="2">
    <source>
        <dbReference type="ARBA" id="ARBA00023002"/>
    </source>
</evidence>
<feature type="domain" description="Flavin reductase like" evidence="3">
    <location>
        <begin position="15"/>
        <end position="158"/>
    </location>
</feature>
<dbReference type="SUPFAM" id="SSF50475">
    <property type="entry name" value="FMN-binding split barrel"/>
    <property type="match status" value="1"/>
</dbReference>
<keyword evidence="2" id="KW-0560">Oxidoreductase</keyword>
<dbReference type="InterPro" id="IPR050268">
    <property type="entry name" value="NADH-dep_flavin_reductase"/>
</dbReference>
<dbReference type="PANTHER" id="PTHR30466">
    <property type="entry name" value="FLAVIN REDUCTASE"/>
    <property type="match status" value="1"/>
</dbReference>
<accession>A0ABV7F3Y0</accession>
<organism evidence="4 5">
    <name type="scientific">Undibacterium arcticum</name>
    <dbReference type="NCBI Taxonomy" id="1762892"/>
    <lineage>
        <taxon>Bacteria</taxon>
        <taxon>Pseudomonadati</taxon>
        <taxon>Pseudomonadota</taxon>
        <taxon>Betaproteobacteria</taxon>
        <taxon>Burkholderiales</taxon>
        <taxon>Oxalobacteraceae</taxon>
        <taxon>Undibacterium</taxon>
    </lineage>
</organism>
<dbReference type="InterPro" id="IPR002563">
    <property type="entry name" value="Flavin_Rdtase-like_dom"/>
</dbReference>
<gene>
    <name evidence="4" type="ORF">ACFOFO_17375</name>
</gene>
<reference evidence="5" key="1">
    <citation type="journal article" date="2019" name="Int. J. Syst. Evol. Microbiol.">
        <title>The Global Catalogue of Microorganisms (GCM) 10K type strain sequencing project: providing services to taxonomists for standard genome sequencing and annotation.</title>
        <authorList>
            <consortium name="The Broad Institute Genomics Platform"/>
            <consortium name="The Broad Institute Genome Sequencing Center for Infectious Disease"/>
            <person name="Wu L."/>
            <person name="Ma J."/>
        </authorList>
    </citation>
    <scope>NUCLEOTIDE SEQUENCE [LARGE SCALE GENOMIC DNA]</scope>
    <source>
        <strain evidence="5">KCTC 42986</strain>
    </source>
</reference>
<dbReference type="SMART" id="SM00903">
    <property type="entry name" value="Flavin_Reduct"/>
    <property type="match status" value="1"/>
</dbReference>
<dbReference type="Pfam" id="PF01613">
    <property type="entry name" value="Flavin_Reduct"/>
    <property type="match status" value="1"/>
</dbReference>
<dbReference type="InterPro" id="IPR012349">
    <property type="entry name" value="Split_barrel_FMN-bd"/>
</dbReference>
<dbReference type="Gene3D" id="3.90.79.10">
    <property type="entry name" value="Nucleoside Triphosphate Pyrophosphohydrolase"/>
    <property type="match status" value="1"/>
</dbReference>
<name>A0ABV7F3Y0_9BURK</name>
<sequence>MTASTIDTMEFRKALGSFVTGVTVVATTQEDGTPRGFTANSFSSVSLTPPLVSVCIGKVASSYPVFSGTSHFSISVLAEHQKNVSGVFASKSPDKFEQVAWHKGVTGSPIMDGAAAWFDCETYQVIEAGDHIILLGRVVGFSTSSASPLGYCRGGYLTFSLSQDAMAAVTSARVGAILESHGGIVMLETSEHVFNLPSGTRLDPTSDPTSLRGVLSKMKIDAQLDFLFAVFEDAGAKTGVVHVYYRGQVIGELPQDGAVRMVPLDAIPWDRLQDEAVSSMLRRYVKERSEDAFGVYVGDANSGSVQPLAKSA</sequence>
<evidence type="ECO:0000313" key="4">
    <source>
        <dbReference type="EMBL" id="MFC3109714.1"/>
    </source>
</evidence>
<comment type="caution">
    <text evidence="4">The sequence shown here is derived from an EMBL/GenBank/DDBJ whole genome shotgun (WGS) entry which is preliminary data.</text>
</comment>
<evidence type="ECO:0000256" key="1">
    <source>
        <dbReference type="ARBA" id="ARBA00008898"/>
    </source>
</evidence>
<comment type="similarity">
    <text evidence="1">Belongs to the non-flavoprotein flavin reductase family.</text>
</comment>
<proteinExistence type="inferred from homology"/>
<dbReference type="Proteomes" id="UP001595530">
    <property type="component" value="Unassembled WGS sequence"/>
</dbReference>
<evidence type="ECO:0000313" key="5">
    <source>
        <dbReference type="Proteomes" id="UP001595530"/>
    </source>
</evidence>